<dbReference type="Pfam" id="PF13442">
    <property type="entry name" value="Cytochrome_CBB3"/>
    <property type="match status" value="1"/>
</dbReference>
<dbReference type="PANTHER" id="PTHR33546">
    <property type="entry name" value="LARGE, MULTIFUNCTIONAL SECRETED PROTEIN-RELATED"/>
    <property type="match status" value="1"/>
</dbReference>
<evidence type="ECO:0000256" key="1">
    <source>
        <dbReference type="ARBA" id="ARBA00022617"/>
    </source>
</evidence>
<dbReference type="GO" id="GO:0009055">
    <property type="term" value="F:electron transfer activity"/>
    <property type="evidence" value="ECO:0007669"/>
    <property type="project" value="InterPro"/>
</dbReference>
<evidence type="ECO:0000313" key="6">
    <source>
        <dbReference type="EMBL" id="PCJ28022.1"/>
    </source>
</evidence>
<keyword evidence="3 4" id="KW-0408">Iron</keyword>
<dbReference type="Pfam" id="PF00034">
    <property type="entry name" value="Cytochrom_C"/>
    <property type="match status" value="1"/>
</dbReference>
<evidence type="ECO:0000259" key="5">
    <source>
        <dbReference type="PROSITE" id="PS51007"/>
    </source>
</evidence>
<name>A0A2A5B958_9GAMM</name>
<sequence>MKSPFYSTSRFPKTCVNTGHSASTCIKSTRISRTGIISAALLILCVSISSAGAQPSNPLGADARAASIGGVIFRAQCATCHGADAKGISSIETPDLTLLWTQAGISDGSVFESIKQGVPGSIMPAHGFPDTELWMLVSYLRSISVAGSSTPFTGDELNGRKLFNANCGQCHRVDGAGGSLGPSLTGITSRRSQELLSNSVRDSNALIARGYKPISFRNSENKLVQGVIKSEDAFSIQIMELNQKLSAFMKSDIAQINRDVSSVMPSFSVAELSDSELSDILSFLNTTR</sequence>
<evidence type="ECO:0000313" key="7">
    <source>
        <dbReference type="Proteomes" id="UP000218327"/>
    </source>
</evidence>
<dbReference type="GO" id="GO:0046872">
    <property type="term" value="F:metal ion binding"/>
    <property type="evidence" value="ECO:0007669"/>
    <property type="project" value="UniProtKB-KW"/>
</dbReference>
<comment type="caution">
    <text evidence="6">The sequence shown here is derived from an EMBL/GenBank/DDBJ whole genome shotgun (WGS) entry which is preliminary data.</text>
</comment>
<gene>
    <name evidence="6" type="ORF">COA96_02345</name>
</gene>
<dbReference type="NCBIfam" id="TIGR02603">
    <property type="entry name" value="CxxCH_TIGR02603"/>
    <property type="match status" value="1"/>
</dbReference>
<dbReference type="InterPro" id="IPR013427">
    <property type="entry name" value="Haem-bd_dom_put"/>
</dbReference>
<proteinExistence type="predicted"/>
<dbReference type="Proteomes" id="UP000218327">
    <property type="component" value="Unassembled WGS sequence"/>
</dbReference>
<evidence type="ECO:0000256" key="2">
    <source>
        <dbReference type="ARBA" id="ARBA00022723"/>
    </source>
</evidence>
<dbReference type="Gene3D" id="1.10.760.10">
    <property type="entry name" value="Cytochrome c-like domain"/>
    <property type="match status" value="2"/>
</dbReference>
<keyword evidence="1 4" id="KW-0349">Heme</keyword>
<dbReference type="SUPFAM" id="SSF46626">
    <property type="entry name" value="Cytochrome c"/>
    <property type="match status" value="2"/>
</dbReference>
<dbReference type="InterPro" id="IPR009056">
    <property type="entry name" value="Cyt_c-like_dom"/>
</dbReference>
<dbReference type="PROSITE" id="PS51007">
    <property type="entry name" value="CYTC"/>
    <property type="match status" value="2"/>
</dbReference>
<dbReference type="PANTHER" id="PTHR33546:SF1">
    <property type="entry name" value="LARGE, MULTIFUNCTIONAL SECRETED PROTEIN"/>
    <property type="match status" value="1"/>
</dbReference>
<dbReference type="AlphaFoldDB" id="A0A2A5B958"/>
<protein>
    <recommendedName>
        <fullName evidence="5">Cytochrome c domain-containing protein</fullName>
    </recommendedName>
</protein>
<dbReference type="GO" id="GO:0020037">
    <property type="term" value="F:heme binding"/>
    <property type="evidence" value="ECO:0007669"/>
    <property type="project" value="InterPro"/>
</dbReference>
<reference evidence="7" key="1">
    <citation type="submission" date="2017-08" db="EMBL/GenBank/DDBJ databases">
        <title>A dynamic microbial community with high functional redundancy inhabits the cold, oxic subseafloor aquifer.</title>
        <authorList>
            <person name="Tully B.J."/>
            <person name="Wheat C.G."/>
            <person name="Glazer B.T."/>
            <person name="Huber J.A."/>
        </authorList>
    </citation>
    <scope>NUCLEOTIDE SEQUENCE [LARGE SCALE GENOMIC DNA]</scope>
</reference>
<feature type="domain" description="Cytochrome c" evidence="5">
    <location>
        <begin position="154"/>
        <end position="288"/>
    </location>
</feature>
<accession>A0A2A5B958</accession>
<keyword evidence="2 4" id="KW-0479">Metal-binding</keyword>
<dbReference type="InterPro" id="IPR036909">
    <property type="entry name" value="Cyt_c-like_dom_sf"/>
</dbReference>
<evidence type="ECO:0000256" key="4">
    <source>
        <dbReference type="PROSITE-ProRule" id="PRU00433"/>
    </source>
</evidence>
<dbReference type="EMBL" id="NVVJ01000004">
    <property type="protein sequence ID" value="PCJ28022.1"/>
    <property type="molecule type" value="Genomic_DNA"/>
</dbReference>
<feature type="domain" description="Cytochrome c" evidence="5">
    <location>
        <begin position="64"/>
        <end position="144"/>
    </location>
</feature>
<evidence type="ECO:0000256" key="3">
    <source>
        <dbReference type="ARBA" id="ARBA00023004"/>
    </source>
</evidence>
<organism evidence="6 7">
    <name type="scientific">SAR86 cluster bacterium</name>
    <dbReference type="NCBI Taxonomy" id="2030880"/>
    <lineage>
        <taxon>Bacteria</taxon>
        <taxon>Pseudomonadati</taxon>
        <taxon>Pseudomonadota</taxon>
        <taxon>Gammaproteobacteria</taxon>
        <taxon>SAR86 cluster</taxon>
    </lineage>
</organism>